<dbReference type="Proteomes" id="UP000000442">
    <property type="component" value="Chromosome"/>
</dbReference>
<dbReference type="OrthoDB" id="9778602at2"/>
<proteinExistence type="predicted"/>
<dbReference type="GO" id="GO:0046872">
    <property type="term" value="F:metal ion binding"/>
    <property type="evidence" value="ECO:0007669"/>
    <property type="project" value="UniProtKB-KW"/>
</dbReference>
<evidence type="ECO:0000256" key="2">
    <source>
        <dbReference type="ARBA" id="ARBA00023004"/>
    </source>
</evidence>
<dbReference type="InterPro" id="IPR017900">
    <property type="entry name" value="4Fe4S_Fe_S_CS"/>
</dbReference>
<dbReference type="InterPro" id="IPR017896">
    <property type="entry name" value="4Fe4S_Fe-S-bd"/>
</dbReference>
<dbReference type="Gene3D" id="3.30.70.20">
    <property type="match status" value="1"/>
</dbReference>
<feature type="domain" description="4Fe-4S ferredoxin-type" evidence="4">
    <location>
        <begin position="85"/>
        <end position="114"/>
    </location>
</feature>
<evidence type="ECO:0000313" key="6">
    <source>
        <dbReference type="Proteomes" id="UP000000442"/>
    </source>
</evidence>
<dbReference type="PANTHER" id="PTHR43534">
    <property type="entry name" value="MIND SUPERFAMILY P-LOOP ATPASE CONTAINING AN INSERTED FERREDOXIN DOMAIN"/>
    <property type="match status" value="1"/>
</dbReference>
<evidence type="ECO:0000259" key="4">
    <source>
        <dbReference type="PROSITE" id="PS51379"/>
    </source>
</evidence>
<dbReference type="EMBL" id="CP001087">
    <property type="protein sequence ID" value="ACN17301.1"/>
    <property type="molecule type" value="Genomic_DNA"/>
</dbReference>
<evidence type="ECO:0000256" key="1">
    <source>
        <dbReference type="ARBA" id="ARBA00022723"/>
    </source>
</evidence>
<gene>
    <name evidence="5" type="ordered locus">HRM2_42450</name>
</gene>
<keyword evidence="1" id="KW-0479">Metal-binding</keyword>
<keyword evidence="6" id="KW-1185">Reference proteome</keyword>
<dbReference type="GO" id="GO:0051536">
    <property type="term" value="F:iron-sulfur cluster binding"/>
    <property type="evidence" value="ECO:0007669"/>
    <property type="project" value="UniProtKB-KW"/>
</dbReference>
<reference evidence="5 6" key="1">
    <citation type="journal article" date="2009" name="Environ. Microbiol.">
        <title>Genome sequence of Desulfobacterium autotrophicum HRM2, a marine sulfate reducer oxidizing organic carbon completely to carbon dioxide.</title>
        <authorList>
            <person name="Strittmatter A.W."/>
            <person name="Liesegang H."/>
            <person name="Rabus R."/>
            <person name="Decker I."/>
            <person name="Amann J."/>
            <person name="Andres S."/>
            <person name="Henne A."/>
            <person name="Fricke W.F."/>
            <person name="Martinez-Arias R."/>
            <person name="Bartels D."/>
            <person name="Goesmann A."/>
            <person name="Krause L."/>
            <person name="Puehler A."/>
            <person name="Klenk H.P."/>
            <person name="Richter M."/>
            <person name="Schuler M."/>
            <person name="Gloeckner F.O."/>
            <person name="Meyerdierks A."/>
            <person name="Gottschalk G."/>
            <person name="Amann R."/>
        </authorList>
    </citation>
    <scope>NUCLEOTIDE SEQUENCE [LARGE SCALE GENOMIC DNA]</scope>
    <source>
        <strain evidence="6">ATCC 43914 / DSM 3382 / HRM2</strain>
    </source>
</reference>
<dbReference type="RefSeq" id="WP_015906033.1">
    <property type="nucleotide sequence ID" value="NC_012108.1"/>
</dbReference>
<keyword evidence="3" id="KW-0411">Iron-sulfur</keyword>
<sequence length="293" mass="31675">MKEITIISGKGGTGKTSVTASFAFLAANRVVVDADVDAANLYLTLPHTTISQENFVGGRLAEIDPGICTECGECLERCQFKAISEDFIVDPIACEGCGVCVHFCPVDAISFEQQVCGEKFLSDTDNGPMVHARLGIAQENSGLLVSVLRQQAREIAKEKNIPMILVDGPPGIGCPVIASITNADALVIVTEPSMSGMHDMERVKRLADQMRVPAFLCINKSDLNQEKTDSMKAFAKKNNIKFAGEIPFDREVTASMNAGKSLVEFSQGPAAQAVRKVWENVTIYLNETMDRLA</sequence>
<organism evidence="5 6">
    <name type="scientific">Desulforapulum autotrophicum (strain ATCC 43914 / DSM 3382 / VKM B-1955 / HRM2)</name>
    <name type="common">Desulfobacterium autotrophicum</name>
    <dbReference type="NCBI Taxonomy" id="177437"/>
    <lineage>
        <taxon>Bacteria</taxon>
        <taxon>Pseudomonadati</taxon>
        <taxon>Thermodesulfobacteriota</taxon>
        <taxon>Desulfobacteria</taxon>
        <taxon>Desulfobacterales</taxon>
        <taxon>Desulfobacteraceae</taxon>
        <taxon>Desulforapulum</taxon>
    </lineage>
</organism>
<dbReference type="PROSITE" id="PS00198">
    <property type="entry name" value="4FE4S_FER_1"/>
    <property type="match status" value="1"/>
</dbReference>
<protein>
    <submittedName>
        <fullName evidence="5">Ferredoxin (Iron-sulfur cluster-binding protein)</fullName>
    </submittedName>
</protein>
<dbReference type="SUPFAM" id="SSF54862">
    <property type="entry name" value="4Fe-4S ferredoxins"/>
    <property type="match status" value="1"/>
</dbReference>
<feature type="domain" description="4Fe-4S ferredoxin-type" evidence="4">
    <location>
        <begin position="59"/>
        <end position="84"/>
    </location>
</feature>
<keyword evidence="2" id="KW-0408">Iron</keyword>
<dbReference type="Pfam" id="PF01656">
    <property type="entry name" value="CbiA"/>
    <property type="match status" value="1"/>
</dbReference>
<dbReference type="HOGENOM" id="CLU_067767_1_0_7"/>
<dbReference type="CDD" id="cd03110">
    <property type="entry name" value="SIMIBI_bact_arch"/>
    <property type="match status" value="1"/>
</dbReference>
<dbReference type="InterPro" id="IPR002586">
    <property type="entry name" value="CobQ/CobB/MinD/ParA_Nub-bd_dom"/>
</dbReference>
<dbReference type="eggNOG" id="COG1149">
    <property type="taxonomic scope" value="Bacteria"/>
</dbReference>
<dbReference type="PANTHER" id="PTHR43534:SF1">
    <property type="entry name" value="4FE-4S CLUSTER CONTAINING PARA FAMILY ATPASE PROTEIN"/>
    <property type="match status" value="1"/>
</dbReference>
<dbReference type="AlphaFoldDB" id="C0QD69"/>
<dbReference type="Pfam" id="PF00037">
    <property type="entry name" value="Fer4"/>
    <property type="match status" value="2"/>
</dbReference>
<name>C0QD69_DESAH</name>
<evidence type="ECO:0000313" key="5">
    <source>
        <dbReference type="EMBL" id="ACN17301.1"/>
    </source>
</evidence>
<dbReference type="PROSITE" id="PS51379">
    <property type="entry name" value="4FE4S_FER_2"/>
    <property type="match status" value="2"/>
</dbReference>
<dbReference type="KEGG" id="dat:HRM2_42450"/>
<dbReference type="InterPro" id="IPR027417">
    <property type="entry name" value="P-loop_NTPase"/>
</dbReference>
<dbReference type="STRING" id="177437.HRM2_42450"/>
<dbReference type="SUPFAM" id="SSF52540">
    <property type="entry name" value="P-loop containing nucleoside triphosphate hydrolases"/>
    <property type="match status" value="1"/>
</dbReference>
<evidence type="ECO:0000256" key="3">
    <source>
        <dbReference type="ARBA" id="ARBA00023014"/>
    </source>
</evidence>
<dbReference type="Gene3D" id="3.40.50.300">
    <property type="entry name" value="P-loop containing nucleotide triphosphate hydrolases"/>
    <property type="match status" value="1"/>
</dbReference>
<accession>C0QD69</accession>